<organism evidence="1 2">
    <name type="scientific">Tepidiforma thermophila (strain KCTC 52669 / CGMCC 1.13589 / G233)</name>
    <dbReference type="NCBI Taxonomy" id="2761530"/>
    <lineage>
        <taxon>Bacteria</taxon>
        <taxon>Bacillati</taxon>
        <taxon>Chloroflexota</taxon>
        <taxon>Tepidiformia</taxon>
        <taxon>Tepidiformales</taxon>
        <taxon>Tepidiformaceae</taxon>
        <taxon>Tepidiforma</taxon>
    </lineage>
</organism>
<name>A0A2A9HFE1_TEPT2</name>
<accession>A0A2A9HFE1</accession>
<evidence type="ECO:0000313" key="1">
    <source>
        <dbReference type="EMBL" id="PFG74063.1"/>
    </source>
</evidence>
<evidence type="ECO:0000313" key="2">
    <source>
        <dbReference type="Proteomes" id="UP000223071"/>
    </source>
</evidence>
<reference evidence="1 2" key="1">
    <citation type="submission" date="2017-09" db="EMBL/GenBank/DDBJ databases">
        <title>Sequencing the genomes of two abundant thermophiles in Great Basin hot springs: Thermocrinis jamiesonii and novel Chloroflexi Thermoflexus hugenholtzii.</title>
        <authorList>
            <person name="Hedlund B."/>
        </authorList>
    </citation>
    <scope>NUCLEOTIDE SEQUENCE [LARGE SCALE GENOMIC DNA]</scope>
    <source>
        <strain evidence="1 2">G233</strain>
    </source>
</reference>
<comment type="caution">
    <text evidence="1">The sequence shown here is derived from an EMBL/GenBank/DDBJ whole genome shotgun (WGS) entry which is preliminary data.</text>
</comment>
<dbReference type="Proteomes" id="UP000223071">
    <property type="component" value="Unassembled WGS sequence"/>
</dbReference>
<gene>
    <name evidence="1" type="ORF">A9A59_1271</name>
</gene>
<protein>
    <submittedName>
        <fullName evidence="1">Uncharacterized protein</fullName>
    </submittedName>
</protein>
<dbReference type="RefSeq" id="WP_133117533.1">
    <property type="nucleotide sequence ID" value="NZ_PDJQ01000001.1"/>
</dbReference>
<sequence>MTRNTSSFSPCPLCGRQARAHSRILIADVEPIGTRRTSYATVICRDCAFAMVLRSEAAAMRAS</sequence>
<keyword evidence="2" id="KW-1185">Reference proteome</keyword>
<dbReference type="AlphaFoldDB" id="A0A2A9HFE1"/>
<proteinExistence type="predicted"/>
<dbReference type="EMBL" id="PDJQ01000001">
    <property type="protein sequence ID" value="PFG74063.1"/>
    <property type="molecule type" value="Genomic_DNA"/>
</dbReference>